<evidence type="ECO:0000313" key="3">
    <source>
        <dbReference type="EMBL" id="MCF8715006.1"/>
    </source>
</evidence>
<dbReference type="InterPro" id="IPR019405">
    <property type="entry name" value="Lactonase_7-beta_prop"/>
</dbReference>
<reference evidence="3 4" key="1">
    <citation type="submission" date="2021-01" db="EMBL/GenBank/DDBJ databases">
        <title>Genome sequencing of Joostella atrarenae M1-2 (= KCTC 23194).</title>
        <authorList>
            <person name="Zakaria M.R."/>
            <person name="Lam M.Q."/>
            <person name="Chong C.S."/>
        </authorList>
    </citation>
    <scope>NUCLEOTIDE SEQUENCE [LARGE SCALE GENOMIC DNA]</scope>
    <source>
        <strain evidence="3 4">M1-2</strain>
    </source>
</reference>
<dbReference type="EMBL" id="JAETXX010000005">
    <property type="protein sequence ID" value="MCF8715006.1"/>
    <property type="molecule type" value="Genomic_DNA"/>
</dbReference>
<dbReference type="PANTHER" id="PTHR30344">
    <property type="entry name" value="6-PHOSPHOGLUCONOLACTONASE-RELATED"/>
    <property type="match status" value="1"/>
</dbReference>
<dbReference type="InterPro" id="IPR050282">
    <property type="entry name" value="Cycloisomerase_2"/>
</dbReference>
<sequence>MKSKKLKAAIVLMISAGIADVQSQNGKGVYVATNHTTANTVVGFIQDGNGALNMIGEFPTEGKGTGNVEIFDWGYDHTHPLKDGIDPLISAYGLTNTNDGKFVIVVNAGDASISTMKVMADKSLTSVDKAAAGDIHPLSVASHGNLVYVASSGNVPTPPFSGNLKGFKIDANGKLTAISNSVRDLNARPSCVAFTEDGKFLVVNELVSGLVKIYAVNADGSLSDAPVSQANSPHDSKNGRWLPIPVGFDIVKKGNKHIILVSEARFLDNKGMLREEANKVAQSPKYSWQTGSTSSYVVDTKGQIELVSGDVKTGNSMEGGQIANCWVEISKDGKTLWAANALSSSISSYLIADNGELKLTDETLYKDTSEELFFSDLVVSEDGKYLYQLIGNQGAVMVFEVLAGNKLKELGVYSSTQLPKVGTYGIITL</sequence>
<dbReference type="Gene3D" id="2.130.10.10">
    <property type="entry name" value="YVTN repeat-like/Quinoprotein amine dehydrogenase"/>
    <property type="match status" value="3"/>
</dbReference>
<evidence type="ECO:0000256" key="2">
    <source>
        <dbReference type="ARBA" id="ARBA00022526"/>
    </source>
</evidence>
<keyword evidence="4" id="KW-1185">Reference proteome</keyword>
<dbReference type="Pfam" id="PF10282">
    <property type="entry name" value="Lactonase"/>
    <property type="match status" value="1"/>
</dbReference>
<dbReference type="InterPro" id="IPR015943">
    <property type="entry name" value="WD40/YVTN_repeat-like_dom_sf"/>
</dbReference>
<dbReference type="Proteomes" id="UP000829517">
    <property type="component" value="Unassembled WGS sequence"/>
</dbReference>
<comment type="similarity">
    <text evidence="1">Belongs to the cycloisomerase 2 family.</text>
</comment>
<dbReference type="PANTHER" id="PTHR30344:SF1">
    <property type="entry name" value="6-PHOSPHOGLUCONOLACTONASE"/>
    <property type="match status" value="1"/>
</dbReference>
<evidence type="ECO:0000313" key="4">
    <source>
        <dbReference type="Proteomes" id="UP000829517"/>
    </source>
</evidence>
<protein>
    <submittedName>
        <fullName evidence="3">Beta-propeller fold lactonase family protein</fullName>
    </submittedName>
</protein>
<gene>
    <name evidence="3" type="ORF">JM658_09245</name>
</gene>
<dbReference type="SUPFAM" id="SSF75011">
    <property type="entry name" value="3-carboxy-cis,cis-mucoante lactonizing enzyme"/>
    <property type="match status" value="1"/>
</dbReference>
<comment type="caution">
    <text evidence="3">The sequence shown here is derived from an EMBL/GenBank/DDBJ whole genome shotgun (WGS) entry which is preliminary data.</text>
</comment>
<evidence type="ECO:0000256" key="1">
    <source>
        <dbReference type="ARBA" id="ARBA00005564"/>
    </source>
</evidence>
<keyword evidence="2" id="KW-0119">Carbohydrate metabolism</keyword>
<organism evidence="3 4">
    <name type="scientific">Joostella atrarenae</name>
    <dbReference type="NCBI Taxonomy" id="679257"/>
    <lineage>
        <taxon>Bacteria</taxon>
        <taxon>Pseudomonadati</taxon>
        <taxon>Bacteroidota</taxon>
        <taxon>Flavobacteriia</taxon>
        <taxon>Flavobacteriales</taxon>
        <taxon>Flavobacteriaceae</taxon>
        <taxon>Joostella</taxon>
    </lineage>
</organism>
<accession>A0ABS9J3J9</accession>
<dbReference type="RefSeq" id="WP_236958972.1">
    <property type="nucleotide sequence ID" value="NZ_JAETXX010000005.1"/>
</dbReference>
<name>A0ABS9J3J9_9FLAO</name>
<proteinExistence type="inferred from homology"/>
<keyword evidence="2" id="KW-0313">Glucose metabolism</keyword>